<gene>
    <name evidence="2" type="ORF">OE747_10735</name>
</gene>
<name>A0ABT3AJG7_9RHOB</name>
<sequence>MTTTSWLRVEPQDEHAISLLELRKSMLTASFLAFPFGFILNLSVLILADTGQGAIAVFLDFGLWLFWAIALFFVGSNAVEKGLRVGRFGLPWCLALAITIVGTVSFILLFSVTVLMGSNNSNGIELLFWNVLWPMHLGVLYGGFAGLLFWRRLTKEFPELAKIPTFAKPVSTEEIGQYGTGTLTVLLVLIAWSCVIVGILRSQVP</sequence>
<dbReference type="Proteomes" id="UP001320899">
    <property type="component" value="Unassembled WGS sequence"/>
</dbReference>
<evidence type="ECO:0000313" key="2">
    <source>
        <dbReference type="EMBL" id="MCV2888824.1"/>
    </source>
</evidence>
<proteinExistence type="predicted"/>
<comment type="caution">
    <text evidence="2">The sequence shown here is derived from an EMBL/GenBank/DDBJ whole genome shotgun (WGS) entry which is preliminary data.</text>
</comment>
<keyword evidence="1" id="KW-1133">Transmembrane helix</keyword>
<organism evidence="2 3">
    <name type="scientific">Ruegeria aquimaris</name>
    <dbReference type="NCBI Taxonomy" id="2984333"/>
    <lineage>
        <taxon>Bacteria</taxon>
        <taxon>Pseudomonadati</taxon>
        <taxon>Pseudomonadota</taxon>
        <taxon>Alphaproteobacteria</taxon>
        <taxon>Rhodobacterales</taxon>
        <taxon>Roseobacteraceae</taxon>
        <taxon>Ruegeria</taxon>
    </lineage>
</organism>
<evidence type="ECO:0000313" key="3">
    <source>
        <dbReference type="Proteomes" id="UP001320899"/>
    </source>
</evidence>
<keyword evidence="3" id="KW-1185">Reference proteome</keyword>
<feature type="transmembrane region" description="Helical" evidence="1">
    <location>
        <begin position="178"/>
        <end position="200"/>
    </location>
</feature>
<feature type="transmembrane region" description="Helical" evidence="1">
    <location>
        <begin position="127"/>
        <end position="150"/>
    </location>
</feature>
<evidence type="ECO:0000256" key="1">
    <source>
        <dbReference type="SAM" id="Phobius"/>
    </source>
</evidence>
<reference evidence="2 3" key="1">
    <citation type="submission" date="2022-10" db="EMBL/GenBank/DDBJ databases">
        <title>Ruegeria sp. nov., isolated from ocean surface sediments.</title>
        <authorList>
            <person name="He W."/>
            <person name="Xue H.-P."/>
            <person name="Zhang D.-F."/>
        </authorList>
    </citation>
    <scope>NUCLEOTIDE SEQUENCE [LARGE SCALE GENOMIC DNA]</scope>
    <source>
        <strain evidence="2 3">XHP0148</strain>
    </source>
</reference>
<feature type="transmembrane region" description="Helical" evidence="1">
    <location>
        <begin position="27"/>
        <end position="48"/>
    </location>
</feature>
<keyword evidence="1" id="KW-0812">Transmembrane</keyword>
<protein>
    <submittedName>
        <fullName evidence="2">Uncharacterized protein</fullName>
    </submittedName>
</protein>
<accession>A0ABT3AJG7</accession>
<dbReference type="EMBL" id="JAOWLB010000006">
    <property type="protein sequence ID" value="MCV2888824.1"/>
    <property type="molecule type" value="Genomic_DNA"/>
</dbReference>
<keyword evidence="1" id="KW-0472">Membrane</keyword>
<dbReference type="RefSeq" id="WP_263828606.1">
    <property type="nucleotide sequence ID" value="NZ_JAOWLB010000006.1"/>
</dbReference>
<feature type="transmembrane region" description="Helical" evidence="1">
    <location>
        <begin position="55"/>
        <end position="74"/>
    </location>
</feature>
<feature type="transmembrane region" description="Helical" evidence="1">
    <location>
        <begin position="94"/>
        <end position="115"/>
    </location>
</feature>